<reference evidence="4" key="1">
    <citation type="journal article" date="2019" name="Int. J. Syst. Evol. Microbiol.">
        <title>The Global Catalogue of Microorganisms (GCM) 10K type strain sequencing project: providing services to taxonomists for standard genome sequencing and annotation.</title>
        <authorList>
            <consortium name="The Broad Institute Genomics Platform"/>
            <consortium name="The Broad Institute Genome Sequencing Center for Infectious Disease"/>
            <person name="Wu L."/>
            <person name="Ma J."/>
        </authorList>
    </citation>
    <scope>NUCLEOTIDE SEQUENCE [LARGE SCALE GENOMIC DNA]</scope>
    <source>
        <strain evidence="4">CGMCC 1.15931</strain>
    </source>
</reference>
<evidence type="ECO:0000313" key="3">
    <source>
        <dbReference type="EMBL" id="GGB87079.1"/>
    </source>
</evidence>
<dbReference type="PANTHER" id="PTHR37533:SF2">
    <property type="entry name" value="FLAGELLAR HOOK-LENGTH CONTROL PROTEIN"/>
    <property type="match status" value="1"/>
</dbReference>
<dbReference type="PANTHER" id="PTHR37533">
    <property type="entry name" value="FLAGELLAR HOOK-LENGTH CONTROL PROTEIN"/>
    <property type="match status" value="1"/>
</dbReference>
<gene>
    <name evidence="3" type="ORF">GCM10011572_06380</name>
</gene>
<dbReference type="CDD" id="cd17470">
    <property type="entry name" value="T3SS_Flik_C"/>
    <property type="match status" value="1"/>
</dbReference>
<dbReference type="EMBL" id="BMKG01000002">
    <property type="protein sequence ID" value="GGB87079.1"/>
    <property type="molecule type" value="Genomic_DNA"/>
</dbReference>
<comment type="caution">
    <text evidence="3">The sequence shown here is derived from an EMBL/GenBank/DDBJ whole genome shotgun (WGS) entry which is preliminary data.</text>
</comment>
<organism evidence="3 4">
    <name type="scientific">Pseudoduganella buxea</name>
    <dbReference type="NCBI Taxonomy" id="1949069"/>
    <lineage>
        <taxon>Bacteria</taxon>
        <taxon>Pseudomonadati</taxon>
        <taxon>Pseudomonadota</taxon>
        <taxon>Betaproteobacteria</taxon>
        <taxon>Burkholderiales</taxon>
        <taxon>Oxalobacteraceae</taxon>
        <taxon>Telluria group</taxon>
        <taxon>Pseudoduganella</taxon>
    </lineage>
</organism>
<sequence length="405" mass="39966">MMTIPTAPAGAPAADTKLPGAVAANAGATPGAMPTGTAGAVDGQAAGSGLPLMFAQMLDLAGLAAPLAAEAQAPATDGEAAVSAEAAAAQAPLAAMMPLFNFTALPVVQADAAALPGAPAAAAPAAASANAAVTLDGAAGQVRNVSLLAATSDQARQAAADAITAAGMLVNVRPQGPVAAPAPVKGGDVVTQDTYRMARPEGVAASASNTPATAAPVTAVAQDAGLASDGDARGEQGQHGTTFRGVMASAAPLAADATAAPDVVKLAGSPDGWQQPLRAALGDRLQLQLQRNSEHAVIRLDPPNLGSIEISIRHSAGSLQVNLSASNGEVLRQLNAVGDNMRQDLSTRQFNDVAVTVSASNSRGLADGSGRGNGGEREQQQRGPGRALSEGDEVPSTFAMQTERE</sequence>
<dbReference type="InterPro" id="IPR021136">
    <property type="entry name" value="Flagellar_hook_control-like_C"/>
</dbReference>
<dbReference type="InterPro" id="IPR038610">
    <property type="entry name" value="FliK-like_C_sf"/>
</dbReference>
<evidence type="ECO:0000259" key="2">
    <source>
        <dbReference type="Pfam" id="PF02120"/>
    </source>
</evidence>
<evidence type="ECO:0000313" key="4">
    <source>
        <dbReference type="Proteomes" id="UP000622638"/>
    </source>
</evidence>
<proteinExistence type="predicted"/>
<feature type="domain" description="Flagellar hook-length control protein-like C-terminal" evidence="2">
    <location>
        <begin position="283"/>
        <end position="362"/>
    </location>
</feature>
<keyword evidence="4" id="KW-1185">Reference proteome</keyword>
<dbReference type="InterPro" id="IPR052563">
    <property type="entry name" value="FliK"/>
</dbReference>
<dbReference type="Pfam" id="PF02120">
    <property type="entry name" value="Flg_hook"/>
    <property type="match status" value="1"/>
</dbReference>
<dbReference type="Proteomes" id="UP000622638">
    <property type="component" value="Unassembled WGS sequence"/>
</dbReference>
<dbReference type="Gene3D" id="3.30.750.140">
    <property type="match status" value="1"/>
</dbReference>
<protein>
    <recommendedName>
        <fullName evidence="2">Flagellar hook-length control protein-like C-terminal domain-containing protein</fullName>
    </recommendedName>
</protein>
<evidence type="ECO:0000256" key="1">
    <source>
        <dbReference type="SAM" id="MobiDB-lite"/>
    </source>
</evidence>
<accession>A0ABQ1K4G5</accession>
<feature type="region of interest" description="Disordered" evidence="1">
    <location>
        <begin position="361"/>
        <end position="405"/>
    </location>
</feature>
<name>A0ABQ1K4G5_9BURK</name>